<name>A0A7Z9BZE7_9CYAN</name>
<keyword evidence="1" id="KW-0328">Glycosyltransferase</keyword>
<protein>
    <recommendedName>
        <fullName evidence="3">Glycosyl transferase family 3 N-terminal domain-containing protein</fullName>
    </recommendedName>
</protein>
<feature type="domain" description="Glycosyl transferase family 3 N-terminal" evidence="3">
    <location>
        <begin position="6"/>
        <end position="68"/>
    </location>
</feature>
<dbReference type="Gene3D" id="1.20.970.10">
    <property type="entry name" value="Transferase, Pyrimidine Nucleoside Phosphorylase, Chain C"/>
    <property type="match status" value="1"/>
</dbReference>
<dbReference type="SUPFAM" id="SSF52418">
    <property type="entry name" value="Nucleoside phosphorylase/phosphoribosyltransferase catalytic domain"/>
    <property type="match status" value="1"/>
</dbReference>
<dbReference type="SUPFAM" id="SSF47648">
    <property type="entry name" value="Nucleoside phosphorylase/phosphoribosyltransferase N-terminal domain"/>
    <property type="match status" value="1"/>
</dbReference>
<dbReference type="EMBL" id="CZCS02000242">
    <property type="protein sequence ID" value="VXD25646.1"/>
    <property type="molecule type" value="Genomic_DNA"/>
</dbReference>
<evidence type="ECO:0000256" key="1">
    <source>
        <dbReference type="ARBA" id="ARBA00022676"/>
    </source>
</evidence>
<dbReference type="OrthoDB" id="9926at2"/>
<dbReference type="GO" id="GO:0005829">
    <property type="term" value="C:cytosol"/>
    <property type="evidence" value="ECO:0007669"/>
    <property type="project" value="TreeGrafter"/>
</dbReference>
<evidence type="ECO:0000256" key="2">
    <source>
        <dbReference type="ARBA" id="ARBA00022679"/>
    </source>
</evidence>
<dbReference type="Proteomes" id="UP000182190">
    <property type="component" value="Unassembled WGS sequence"/>
</dbReference>
<dbReference type="InterPro" id="IPR005940">
    <property type="entry name" value="Anthranilate_Pribosyl_Tfrase"/>
</dbReference>
<comment type="caution">
    <text evidence="4">The sequence shown here is derived from an EMBL/GenBank/DDBJ whole genome shotgun (WGS) entry which is preliminary data.</text>
</comment>
<dbReference type="NCBIfam" id="NF005635">
    <property type="entry name" value="PRK07394.1"/>
    <property type="match status" value="1"/>
</dbReference>
<dbReference type="PANTHER" id="PTHR43285:SF3">
    <property type="entry name" value="SLL1634 PROTEIN"/>
    <property type="match status" value="1"/>
</dbReference>
<evidence type="ECO:0000313" key="4">
    <source>
        <dbReference type="EMBL" id="VXD25646.1"/>
    </source>
</evidence>
<dbReference type="GO" id="GO:0004048">
    <property type="term" value="F:anthranilate phosphoribosyltransferase activity"/>
    <property type="evidence" value="ECO:0007669"/>
    <property type="project" value="InterPro"/>
</dbReference>
<gene>
    <name evidence="4" type="ORF">PL9631_970014</name>
</gene>
<accession>A0A7Z9BZE7</accession>
<sequence>MSDRFRDLLRQVGSGTHTSEALTRSQAAEAMRLMLLEAATPAQIGAFLIAHRIRRPTGEELAGMLDAYEEIGPQLQSVTPTPFILGCPYDGRSRTAPMAPLTALILVTAGVPVILHGGQRMPTKEGIPLIEVWQGLGLDWSKLSLTQVQKVLAELGLGFIYLPQHFLAAEKLVTYRREIGKRPPVATMELIWKPYLGQATLVCGYVHPPTETMFREAFRWRGETEFITVKGLEGSCDLPRDRTCIIGLRQPSQPTQTEQANPIQLDDIYFERLLLHPRDYGFEGREVPLSSTPILIEQIQSVLTGQSSEFMKAALWNGGFYLWRSGVCQDLESGLSMAESLLTKGKVQAKLRELQYYFLNGDLK</sequence>
<dbReference type="Gene3D" id="3.40.1030.10">
    <property type="entry name" value="Nucleoside phosphorylase/phosphoribosyltransferase catalytic domain"/>
    <property type="match status" value="1"/>
</dbReference>
<organism evidence="4 5">
    <name type="scientific">Planktothrix paucivesiculata PCC 9631</name>
    <dbReference type="NCBI Taxonomy" id="671071"/>
    <lineage>
        <taxon>Bacteria</taxon>
        <taxon>Bacillati</taxon>
        <taxon>Cyanobacteriota</taxon>
        <taxon>Cyanophyceae</taxon>
        <taxon>Oscillatoriophycideae</taxon>
        <taxon>Oscillatoriales</taxon>
        <taxon>Microcoleaceae</taxon>
        <taxon>Planktothrix</taxon>
    </lineage>
</organism>
<reference evidence="4" key="1">
    <citation type="submission" date="2019-10" db="EMBL/GenBank/DDBJ databases">
        <authorList>
            <consortium name="Genoscope - CEA"/>
            <person name="William W."/>
        </authorList>
    </citation>
    <scope>NUCLEOTIDE SEQUENCE [LARGE SCALE GENOMIC DNA]</scope>
    <source>
        <strain evidence="4">BBR_PRJEB10994</strain>
    </source>
</reference>
<dbReference type="FunFam" id="3.40.1030.10:FF:000010">
    <property type="entry name" value="Anthranilate phosphoribosyltransferase"/>
    <property type="match status" value="1"/>
</dbReference>
<keyword evidence="2" id="KW-0808">Transferase</keyword>
<dbReference type="AlphaFoldDB" id="A0A7Z9BZE7"/>
<dbReference type="RefSeq" id="WP_083622731.1">
    <property type="nucleotide sequence ID" value="NZ_LR735022.1"/>
</dbReference>
<dbReference type="InterPro" id="IPR036320">
    <property type="entry name" value="Glycosyl_Trfase_fam3_N_dom_sf"/>
</dbReference>
<dbReference type="PANTHER" id="PTHR43285">
    <property type="entry name" value="ANTHRANILATE PHOSPHORIBOSYLTRANSFERASE"/>
    <property type="match status" value="1"/>
</dbReference>
<dbReference type="GO" id="GO:0000162">
    <property type="term" value="P:L-tryptophan biosynthetic process"/>
    <property type="evidence" value="ECO:0007669"/>
    <property type="project" value="InterPro"/>
</dbReference>
<evidence type="ECO:0000259" key="3">
    <source>
        <dbReference type="Pfam" id="PF02885"/>
    </source>
</evidence>
<dbReference type="InterPro" id="IPR035902">
    <property type="entry name" value="Nuc_phospho_transferase"/>
</dbReference>
<keyword evidence="5" id="KW-1185">Reference proteome</keyword>
<dbReference type="Pfam" id="PF02885">
    <property type="entry name" value="Glycos_trans_3N"/>
    <property type="match status" value="1"/>
</dbReference>
<evidence type="ECO:0000313" key="5">
    <source>
        <dbReference type="Proteomes" id="UP000182190"/>
    </source>
</evidence>
<dbReference type="InterPro" id="IPR017459">
    <property type="entry name" value="Glycosyl_Trfase_fam3_N_dom"/>
</dbReference>
<proteinExistence type="predicted"/>